<dbReference type="KEGG" id="daa:AKL17_1726"/>
<dbReference type="InterPro" id="IPR007197">
    <property type="entry name" value="rSAM"/>
</dbReference>
<dbReference type="CDD" id="cd01335">
    <property type="entry name" value="Radical_SAM"/>
    <property type="match status" value="1"/>
</dbReference>
<dbReference type="PATRIC" id="fig|1335048.3.peg.1799"/>
<gene>
    <name evidence="5" type="ORF">AKL17_1726</name>
</gene>
<name>A0A159Z3Y9_9RHOB</name>
<accession>A0A159Z3Y9</accession>
<dbReference type="SFLD" id="SFLDS00029">
    <property type="entry name" value="Radical_SAM"/>
    <property type="match status" value="1"/>
</dbReference>
<dbReference type="STRING" id="1335048.AKL17_1726"/>
<dbReference type="GO" id="GO:0051536">
    <property type="term" value="F:iron-sulfur cluster binding"/>
    <property type="evidence" value="ECO:0007669"/>
    <property type="project" value="UniProtKB-KW"/>
</dbReference>
<dbReference type="PROSITE" id="PS51918">
    <property type="entry name" value="RADICAL_SAM"/>
    <property type="match status" value="1"/>
</dbReference>
<dbReference type="InterPro" id="IPR040086">
    <property type="entry name" value="MJ0683-like"/>
</dbReference>
<feature type="domain" description="Radical SAM core" evidence="4">
    <location>
        <begin position="76"/>
        <end position="313"/>
    </location>
</feature>
<protein>
    <submittedName>
        <fullName evidence="5">Radical SAM domain-containing protein</fullName>
    </submittedName>
</protein>
<dbReference type="SMART" id="SM00729">
    <property type="entry name" value="Elp3"/>
    <property type="match status" value="1"/>
</dbReference>
<evidence type="ECO:0000313" key="6">
    <source>
        <dbReference type="Proteomes" id="UP000076128"/>
    </source>
</evidence>
<dbReference type="NCBIfam" id="NF033668">
    <property type="entry name" value="rSAM_PA0069"/>
    <property type="match status" value="1"/>
</dbReference>
<sequence>MFYVHPMTPPPKSLPPADPALRLRARAAAANPAGRFEPYARAVEADGWDIPEQERLARTEVALERPRSVLTRNSSPDIPFDRSLNPYRGCEHGCIYCFARPSHSYLGLSAGLDFETKLVARPTAPEVLARELSRPGYKVAPLAIGTNTDPYQPIEGKYRIMRQILEVLRDFRHPVAIVTKGALIERDIDILSDMARMGLAQVGISVTTLNADLCRKLEPRAPAPARRLAAIRALSAAGVPVRAMVAPVIPVLTDTEAEAILAAAQEAGAGAASWILLRLPHEVAPLFVDWLRRNVPGQAEHVMSRLRAMRGGRENDPRFGSRMKGEGVEAQLLSLRFRVAAKRLGLDGALPKLDCGAFRVPPRVGDQLEMF</sequence>
<evidence type="ECO:0000259" key="4">
    <source>
        <dbReference type="PROSITE" id="PS51918"/>
    </source>
</evidence>
<dbReference type="PANTHER" id="PTHR43432">
    <property type="entry name" value="SLR0285 PROTEIN"/>
    <property type="match status" value="1"/>
</dbReference>
<keyword evidence="6" id="KW-1185">Reference proteome</keyword>
<keyword evidence="1" id="KW-0479">Metal-binding</keyword>
<dbReference type="SUPFAM" id="SSF102114">
    <property type="entry name" value="Radical SAM enzymes"/>
    <property type="match status" value="1"/>
</dbReference>
<keyword evidence="2" id="KW-0408">Iron</keyword>
<dbReference type="GO" id="GO:0046872">
    <property type="term" value="F:metal ion binding"/>
    <property type="evidence" value="ECO:0007669"/>
    <property type="project" value="UniProtKB-KW"/>
</dbReference>
<dbReference type="AlphaFoldDB" id="A0A159Z3Y9"/>
<dbReference type="Proteomes" id="UP000076128">
    <property type="component" value="Chromosome"/>
</dbReference>
<proteinExistence type="predicted"/>
<organism evidence="5 6">
    <name type="scientific">Frigidibacter mobilis</name>
    <dbReference type="NCBI Taxonomy" id="1335048"/>
    <lineage>
        <taxon>Bacteria</taxon>
        <taxon>Pseudomonadati</taxon>
        <taxon>Pseudomonadota</taxon>
        <taxon>Alphaproteobacteria</taxon>
        <taxon>Rhodobacterales</taxon>
        <taxon>Paracoccaceae</taxon>
        <taxon>Frigidibacter</taxon>
    </lineage>
</organism>
<dbReference type="InterPro" id="IPR006638">
    <property type="entry name" value="Elp3/MiaA/NifB-like_rSAM"/>
</dbReference>
<reference evidence="5 6" key="1">
    <citation type="submission" date="2015-09" db="EMBL/GenBank/DDBJ databases">
        <title>Complete genome sequence of Defluviimonas alba cai42t isolated from an oilfield in Xinjiang.</title>
        <authorList>
            <person name="Geng S."/>
            <person name="Pan X."/>
            <person name="Wu X."/>
        </authorList>
    </citation>
    <scope>NUCLEOTIDE SEQUENCE [LARGE SCALE GENOMIC DNA]</scope>
    <source>
        <strain evidence="6">cai42</strain>
    </source>
</reference>
<evidence type="ECO:0000256" key="3">
    <source>
        <dbReference type="ARBA" id="ARBA00023014"/>
    </source>
</evidence>
<evidence type="ECO:0000256" key="1">
    <source>
        <dbReference type="ARBA" id="ARBA00022723"/>
    </source>
</evidence>
<dbReference type="Pfam" id="PF04055">
    <property type="entry name" value="Radical_SAM"/>
    <property type="match status" value="1"/>
</dbReference>
<dbReference type="PANTHER" id="PTHR43432:SF3">
    <property type="entry name" value="SLR0285 PROTEIN"/>
    <property type="match status" value="1"/>
</dbReference>
<dbReference type="EMBL" id="CP012661">
    <property type="protein sequence ID" value="AMY68978.1"/>
    <property type="molecule type" value="Genomic_DNA"/>
</dbReference>
<dbReference type="GO" id="GO:0003824">
    <property type="term" value="F:catalytic activity"/>
    <property type="evidence" value="ECO:0007669"/>
    <property type="project" value="InterPro"/>
</dbReference>
<dbReference type="Gene3D" id="3.80.30.30">
    <property type="match status" value="1"/>
</dbReference>
<evidence type="ECO:0000313" key="5">
    <source>
        <dbReference type="EMBL" id="AMY68978.1"/>
    </source>
</evidence>
<evidence type="ECO:0000256" key="2">
    <source>
        <dbReference type="ARBA" id="ARBA00023004"/>
    </source>
</evidence>
<dbReference type="InterPro" id="IPR058240">
    <property type="entry name" value="rSAM_sf"/>
</dbReference>
<dbReference type="SFLD" id="SFLDG01084">
    <property type="entry name" value="Uncharacterised_Radical_SAM_Su"/>
    <property type="match status" value="1"/>
</dbReference>
<keyword evidence="3" id="KW-0411">Iron-sulfur</keyword>